<dbReference type="Proteomes" id="UP000887566">
    <property type="component" value="Unplaced"/>
</dbReference>
<proteinExistence type="predicted"/>
<accession>A0A914X9J3</accession>
<keyword evidence="1" id="KW-1185">Reference proteome</keyword>
<reference evidence="2" key="1">
    <citation type="submission" date="2022-11" db="UniProtKB">
        <authorList>
            <consortium name="WormBaseParasite"/>
        </authorList>
    </citation>
    <scope>IDENTIFICATION</scope>
</reference>
<evidence type="ECO:0000313" key="1">
    <source>
        <dbReference type="Proteomes" id="UP000887566"/>
    </source>
</evidence>
<organism evidence="1 2">
    <name type="scientific">Plectus sambesii</name>
    <dbReference type="NCBI Taxonomy" id="2011161"/>
    <lineage>
        <taxon>Eukaryota</taxon>
        <taxon>Metazoa</taxon>
        <taxon>Ecdysozoa</taxon>
        <taxon>Nematoda</taxon>
        <taxon>Chromadorea</taxon>
        <taxon>Plectida</taxon>
        <taxon>Plectina</taxon>
        <taxon>Plectoidea</taxon>
        <taxon>Plectidae</taxon>
        <taxon>Plectus</taxon>
    </lineage>
</organism>
<dbReference type="AlphaFoldDB" id="A0A914X9J3"/>
<name>A0A914X9J3_9BILA</name>
<evidence type="ECO:0000313" key="2">
    <source>
        <dbReference type="WBParaSite" id="PSAMB.scaffold6size149219.g45.t1"/>
    </source>
</evidence>
<protein>
    <submittedName>
        <fullName evidence="2">Uncharacterized protein</fullName>
    </submittedName>
</protein>
<dbReference type="WBParaSite" id="PSAMB.scaffold6size149219.g45.t1">
    <property type="protein sequence ID" value="PSAMB.scaffold6size149219.g45.t1"/>
    <property type="gene ID" value="PSAMB.scaffold6size149219.g45"/>
</dbReference>
<sequence>MTVSNQFYDRFKALMHLVILDKDGLFGEVRQLLVKCQMEEVIKFIEKAITCWLPSLISSLTLYHLVVDNQIHKCCPYCQHVPGY</sequence>